<dbReference type="EMBL" id="JAINUF010000013">
    <property type="protein sequence ID" value="KAJ8344275.1"/>
    <property type="molecule type" value="Genomic_DNA"/>
</dbReference>
<proteinExistence type="predicted"/>
<dbReference type="AlphaFoldDB" id="A0A9Q1ILU5"/>
<protein>
    <submittedName>
        <fullName evidence="2">Uncharacterized protein</fullName>
    </submittedName>
</protein>
<organism evidence="2 3">
    <name type="scientific">Synaphobranchus kaupii</name>
    <name type="common">Kaup's arrowtooth eel</name>
    <dbReference type="NCBI Taxonomy" id="118154"/>
    <lineage>
        <taxon>Eukaryota</taxon>
        <taxon>Metazoa</taxon>
        <taxon>Chordata</taxon>
        <taxon>Craniata</taxon>
        <taxon>Vertebrata</taxon>
        <taxon>Euteleostomi</taxon>
        <taxon>Actinopterygii</taxon>
        <taxon>Neopterygii</taxon>
        <taxon>Teleostei</taxon>
        <taxon>Anguilliformes</taxon>
        <taxon>Synaphobranchidae</taxon>
        <taxon>Synaphobranchus</taxon>
    </lineage>
</organism>
<keyword evidence="3" id="KW-1185">Reference proteome</keyword>
<comment type="caution">
    <text evidence="2">The sequence shown here is derived from an EMBL/GenBank/DDBJ whole genome shotgun (WGS) entry which is preliminary data.</text>
</comment>
<gene>
    <name evidence="2" type="ORF">SKAU_G00316040</name>
</gene>
<evidence type="ECO:0000313" key="2">
    <source>
        <dbReference type="EMBL" id="KAJ8344275.1"/>
    </source>
</evidence>
<sequence>MERGPPSVPCTEGSRGRHGARFGVTPVPFDGEVQGKALGLVGNVPVDDYLSDGPALGQPGLARALSLGPAGLEQLISKTILIVSCGPVGCLQDMLLHLHSGTQLTQVIINTHRCPGPSLTCL</sequence>
<evidence type="ECO:0000313" key="3">
    <source>
        <dbReference type="Proteomes" id="UP001152622"/>
    </source>
</evidence>
<accession>A0A9Q1ILU5</accession>
<feature type="region of interest" description="Disordered" evidence="1">
    <location>
        <begin position="1"/>
        <end position="22"/>
    </location>
</feature>
<reference evidence="2" key="1">
    <citation type="journal article" date="2023" name="Science">
        <title>Genome structures resolve the early diversification of teleost fishes.</title>
        <authorList>
            <person name="Parey E."/>
            <person name="Louis A."/>
            <person name="Montfort J."/>
            <person name="Bouchez O."/>
            <person name="Roques C."/>
            <person name="Iampietro C."/>
            <person name="Lluch J."/>
            <person name="Castinel A."/>
            <person name="Donnadieu C."/>
            <person name="Desvignes T."/>
            <person name="Floi Bucao C."/>
            <person name="Jouanno E."/>
            <person name="Wen M."/>
            <person name="Mejri S."/>
            <person name="Dirks R."/>
            <person name="Jansen H."/>
            <person name="Henkel C."/>
            <person name="Chen W.J."/>
            <person name="Zahm M."/>
            <person name="Cabau C."/>
            <person name="Klopp C."/>
            <person name="Thompson A.W."/>
            <person name="Robinson-Rechavi M."/>
            <person name="Braasch I."/>
            <person name="Lecointre G."/>
            <person name="Bobe J."/>
            <person name="Postlethwait J.H."/>
            <person name="Berthelot C."/>
            <person name="Roest Crollius H."/>
            <person name="Guiguen Y."/>
        </authorList>
    </citation>
    <scope>NUCLEOTIDE SEQUENCE</scope>
    <source>
        <strain evidence="2">WJC10195</strain>
    </source>
</reference>
<dbReference type="Proteomes" id="UP001152622">
    <property type="component" value="Chromosome 13"/>
</dbReference>
<evidence type="ECO:0000256" key="1">
    <source>
        <dbReference type="SAM" id="MobiDB-lite"/>
    </source>
</evidence>
<name>A0A9Q1ILU5_SYNKA</name>